<dbReference type="InterPro" id="IPR036514">
    <property type="entry name" value="SGNH_hydro_sf"/>
</dbReference>
<dbReference type="Proteomes" id="UP001058267">
    <property type="component" value="Chromosome"/>
</dbReference>
<gene>
    <name evidence="4" type="ORF">NQ519_07575</name>
</gene>
<dbReference type="InterPro" id="IPR013830">
    <property type="entry name" value="SGNH_hydro"/>
</dbReference>
<organism evidence="4 5">
    <name type="scientific">Alistipes senegalensis JC50</name>
    <dbReference type="NCBI Taxonomy" id="1033732"/>
    <lineage>
        <taxon>Bacteria</taxon>
        <taxon>Pseudomonadati</taxon>
        <taxon>Bacteroidota</taxon>
        <taxon>Bacteroidia</taxon>
        <taxon>Bacteroidales</taxon>
        <taxon>Rikenellaceae</taxon>
        <taxon>Alistipes</taxon>
    </lineage>
</organism>
<evidence type="ECO:0000256" key="1">
    <source>
        <dbReference type="SAM" id="SignalP"/>
    </source>
</evidence>
<keyword evidence="5" id="KW-1185">Reference proteome</keyword>
<dbReference type="Pfam" id="PF14606">
    <property type="entry name" value="Lipase_GDSL_3"/>
    <property type="match status" value="1"/>
</dbReference>
<evidence type="ECO:0000313" key="4">
    <source>
        <dbReference type="EMBL" id="UWN66687.1"/>
    </source>
</evidence>
<dbReference type="EMBL" id="CP102252">
    <property type="protein sequence ID" value="UWN66687.1"/>
    <property type="molecule type" value="Genomic_DNA"/>
</dbReference>
<keyword evidence="1" id="KW-0732">Signal</keyword>
<feature type="domain" description="SGNH hydrolase-type esterase" evidence="2">
    <location>
        <begin position="172"/>
        <end position="346"/>
    </location>
</feature>
<feature type="chain" id="PRO_5046093644" evidence="1">
    <location>
        <begin position="21"/>
        <end position="356"/>
    </location>
</feature>
<accession>A0ABY5VB02</accession>
<dbReference type="GO" id="GO:0016787">
    <property type="term" value="F:hydrolase activity"/>
    <property type="evidence" value="ECO:0007669"/>
    <property type="project" value="UniProtKB-KW"/>
</dbReference>
<dbReference type="Pfam" id="PF14607">
    <property type="entry name" value="GxDLY"/>
    <property type="match status" value="1"/>
</dbReference>
<dbReference type="RefSeq" id="WP_026076733.1">
    <property type="nucleotide sequence ID" value="NZ_CP102252.1"/>
</dbReference>
<evidence type="ECO:0000313" key="5">
    <source>
        <dbReference type="Proteomes" id="UP001058267"/>
    </source>
</evidence>
<dbReference type="InterPro" id="IPR032740">
    <property type="entry name" value="GxDLY"/>
</dbReference>
<feature type="signal peptide" evidence="1">
    <location>
        <begin position="1"/>
        <end position="20"/>
    </location>
</feature>
<reference evidence="4" key="1">
    <citation type="journal article" date="2022" name="Cell">
        <title>Design, construction, and in vivo augmentation of a complex gut microbiome.</title>
        <authorList>
            <person name="Cheng A.G."/>
            <person name="Ho P.Y."/>
            <person name="Aranda-Diaz A."/>
            <person name="Jain S."/>
            <person name="Yu F.B."/>
            <person name="Meng X."/>
            <person name="Wang M."/>
            <person name="Iakiviak M."/>
            <person name="Nagashima K."/>
            <person name="Zhao A."/>
            <person name="Murugkar P."/>
            <person name="Patil A."/>
            <person name="Atabakhsh K."/>
            <person name="Weakley A."/>
            <person name="Yan J."/>
            <person name="Brumbaugh A.R."/>
            <person name="Higginbottom S."/>
            <person name="Dimas A."/>
            <person name="Shiver A.L."/>
            <person name="Deutschbauer A."/>
            <person name="Neff N."/>
            <person name="Sonnenburg J.L."/>
            <person name="Huang K.C."/>
            <person name="Fischbach M.A."/>
        </authorList>
    </citation>
    <scope>NUCLEOTIDE SEQUENCE</scope>
    <source>
        <strain evidence="4">JC50</strain>
    </source>
</reference>
<dbReference type="SUPFAM" id="SSF52266">
    <property type="entry name" value="SGNH hydrolase"/>
    <property type="match status" value="1"/>
</dbReference>
<feature type="domain" description="SGNH hydrolase-type esterase N-terminal" evidence="3">
    <location>
        <begin position="23"/>
        <end position="163"/>
    </location>
</feature>
<sequence length="356" mass="40329">MKRFVFSLLVLLFSVAGTSAQLKFVDAEQLGLVNKLGPTKNRYHRVDTDKYDLTQTEANLLRMPAGMALVFRTNSSQIVVRTHYLNYSMVRYSTTGVSQTGYDLYIRKDGEWMYAGSNAPKNEDAELVLVRNMDDSEKECLLYLPLFSELKRIEIGIDEGAEIEASADPFRHRIVIFGSSFTHGTSTGRPGMSYPMIMQRNTGLQFISLGVSGNSKLQQSFAAIIGDSACDAIVVDAFSNPGPEMIRERFLPFVAAIRKAHPAVPLIFLQTIYRERANFDLKERAREEEKRRAAREVFEKAAEIYDDIYFVDEPDLTGTDHITSLDGTHPDDLGYWRWANAIQPRIVKILKKYGIR</sequence>
<dbReference type="Gene3D" id="2.60.120.260">
    <property type="entry name" value="Galactose-binding domain-like"/>
    <property type="match status" value="1"/>
</dbReference>
<evidence type="ECO:0000259" key="2">
    <source>
        <dbReference type="Pfam" id="PF14606"/>
    </source>
</evidence>
<proteinExistence type="predicted"/>
<evidence type="ECO:0000259" key="3">
    <source>
        <dbReference type="Pfam" id="PF14607"/>
    </source>
</evidence>
<dbReference type="Gene3D" id="3.40.50.1110">
    <property type="entry name" value="SGNH hydrolase"/>
    <property type="match status" value="1"/>
</dbReference>
<protein>
    <submittedName>
        <fullName evidence="4">SGNH/GDSL hydrolase family protein</fullName>
    </submittedName>
</protein>
<keyword evidence="4" id="KW-0378">Hydrolase</keyword>
<name>A0ABY5VB02_9BACT</name>